<gene>
    <name evidence="2" type="ORF">IFM89_030413</name>
</gene>
<evidence type="ECO:0000313" key="2">
    <source>
        <dbReference type="EMBL" id="KAF9606994.1"/>
    </source>
</evidence>
<dbReference type="Proteomes" id="UP000631114">
    <property type="component" value="Unassembled WGS sequence"/>
</dbReference>
<dbReference type="EMBL" id="JADFTS010000005">
    <property type="protein sequence ID" value="KAF9606994.1"/>
    <property type="molecule type" value="Genomic_DNA"/>
</dbReference>
<keyword evidence="1" id="KW-0732">Signal</keyword>
<evidence type="ECO:0000256" key="1">
    <source>
        <dbReference type="SAM" id="SignalP"/>
    </source>
</evidence>
<comment type="caution">
    <text evidence="2">The sequence shown here is derived from an EMBL/GenBank/DDBJ whole genome shotgun (WGS) entry which is preliminary data.</text>
</comment>
<name>A0A835HY78_9MAGN</name>
<keyword evidence="3" id="KW-1185">Reference proteome</keyword>
<feature type="signal peptide" evidence="1">
    <location>
        <begin position="1"/>
        <end position="23"/>
    </location>
</feature>
<protein>
    <submittedName>
        <fullName evidence="2">Uncharacterized protein</fullName>
    </submittedName>
</protein>
<accession>A0A835HY78</accession>
<reference evidence="2 3" key="1">
    <citation type="submission" date="2020-10" db="EMBL/GenBank/DDBJ databases">
        <title>The Coptis chinensis genome and diversification of protoberbering-type alkaloids.</title>
        <authorList>
            <person name="Wang B."/>
            <person name="Shu S."/>
            <person name="Song C."/>
            <person name="Liu Y."/>
        </authorList>
    </citation>
    <scope>NUCLEOTIDE SEQUENCE [LARGE SCALE GENOMIC DNA]</scope>
    <source>
        <strain evidence="2">HL-2020</strain>
        <tissue evidence="2">Leaf</tissue>
    </source>
</reference>
<organism evidence="2 3">
    <name type="scientific">Coptis chinensis</name>
    <dbReference type="NCBI Taxonomy" id="261450"/>
    <lineage>
        <taxon>Eukaryota</taxon>
        <taxon>Viridiplantae</taxon>
        <taxon>Streptophyta</taxon>
        <taxon>Embryophyta</taxon>
        <taxon>Tracheophyta</taxon>
        <taxon>Spermatophyta</taxon>
        <taxon>Magnoliopsida</taxon>
        <taxon>Ranunculales</taxon>
        <taxon>Ranunculaceae</taxon>
        <taxon>Coptidoideae</taxon>
        <taxon>Coptis</taxon>
    </lineage>
</organism>
<proteinExistence type="predicted"/>
<sequence length="72" mass="8139">MGLSFYLLSSVGLLDFIDAKVLALNLKLGESHDYGTYKDFLTAEEKFENFKHIPNYQSVSIGQSLGDLIYFI</sequence>
<feature type="chain" id="PRO_5032966716" evidence="1">
    <location>
        <begin position="24"/>
        <end position="72"/>
    </location>
</feature>
<evidence type="ECO:0000313" key="3">
    <source>
        <dbReference type="Proteomes" id="UP000631114"/>
    </source>
</evidence>
<dbReference type="AlphaFoldDB" id="A0A835HY78"/>